<dbReference type="Proteomes" id="UP000673975">
    <property type="component" value="Unassembled WGS sequence"/>
</dbReference>
<evidence type="ECO:0000256" key="2">
    <source>
        <dbReference type="ARBA" id="ARBA00022649"/>
    </source>
</evidence>
<keyword evidence="6" id="KW-0460">Magnesium</keyword>
<reference evidence="9" key="1">
    <citation type="submission" date="2021-02" db="EMBL/GenBank/DDBJ databases">
        <title>Natronogracilivirga saccharolytica gen. nov. sp. nov. a new anaerobic, haloalkiliphilic carbohydrate-fermenting bacterium from soda lake and proposing of Cyclonatronumiaceae fam. nov. in the phylum Balneolaeota.</title>
        <authorList>
            <person name="Zhilina T.N."/>
            <person name="Sorokin D.Y."/>
            <person name="Zavarzina D.G."/>
            <person name="Toshchakov S.V."/>
            <person name="Kublanov I.V."/>
        </authorList>
    </citation>
    <scope>NUCLEOTIDE SEQUENCE</scope>
    <source>
        <strain evidence="9">Z-1702</strain>
    </source>
</reference>
<gene>
    <name evidence="9" type="ORF">NATSA_11775</name>
</gene>
<dbReference type="SUPFAM" id="SSF88723">
    <property type="entry name" value="PIN domain-like"/>
    <property type="match status" value="1"/>
</dbReference>
<keyword evidence="4" id="KW-0479">Metal-binding</keyword>
<dbReference type="InterPro" id="IPR002716">
    <property type="entry name" value="PIN_dom"/>
</dbReference>
<organism evidence="9 10">
    <name type="scientific">Natronogracilivirga saccharolytica</name>
    <dbReference type="NCBI Taxonomy" id="2812953"/>
    <lineage>
        <taxon>Bacteria</taxon>
        <taxon>Pseudomonadati</taxon>
        <taxon>Balneolota</taxon>
        <taxon>Balneolia</taxon>
        <taxon>Balneolales</taxon>
        <taxon>Cyclonatronaceae</taxon>
        <taxon>Natronogracilivirga</taxon>
    </lineage>
</organism>
<dbReference type="GO" id="GO:0004518">
    <property type="term" value="F:nuclease activity"/>
    <property type="evidence" value="ECO:0007669"/>
    <property type="project" value="UniProtKB-KW"/>
</dbReference>
<comment type="caution">
    <text evidence="9">The sequence shown here is derived from an EMBL/GenBank/DDBJ whole genome shotgun (WGS) entry which is preliminary data.</text>
</comment>
<comment type="similarity">
    <text evidence="7">Belongs to the PINc/VapC protein family.</text>
</comment>
<keyword evidence="3" id="KW-0540">Nuclease</keyword>
<dbReference type="InterPro" id="IPR029060">
    <property type="entry name" value="PIN-like_dom_sf"/>
</dbReference>
<dbReference type="InterPro" id="IPR050556">
    <property type="entry name" value="Type_II_TA_system_RNase"/>
</dbReference>
<dbReference type="PANTHER" id="PTHR33653">
    <property type="entry name" value="RIBONUCLEASE VAPC2"/>
    <property type="match status" value="1"/>
</dbReference>
<evidence type="ECO:0000256" key="6">
    <source>
        <dbReference type="ARBA" id="ARBA00022842"/>
    </source>
</evidence>
<dbReference type="GO" id="GO:0016787">
    <property type="term" value="F:hydrolase activity"/>
    <property type="evidence" value="ECO:0007669"/>
    <property type="project" value="UniProtKB-KW"/>
</dbReference>
<evidence type="ECO:0000313" key="10">
    <source>
        <dbReference type="Proteomes" id="UP000673975"/>
    </source>
</evidence>
<keyword evidence="5" id="KW-0378">Hydrolase</keyword>
<evidence type="ECO:0000256" key="3">
    <source>
        <dbReference type="ARBA" id="ARBA00022722"/>
    </source>
</evidence>
<feature type="domain" description="PIN" evidence="8">
    <location>
        <begin position="3"/>
        <end position="124"/>
    </location>
</feature>
<proteinExistence type="inferred from homology"/>
<dbReference type="Pfam" id="PF01850">
    <property type="entry name" value="PIN"/>
    <property type="match status" value="1"/>
</dbReference>
<protein>
    <submittedName>
        <fullName evidence="9">Type II toxin-antitoxin system VapC family toxin</fullName>
    </submittedName>
</protein>
<evidence type="ECO:0000256" key="1">
    <source>
        <dbReference type="ARBA" id="ARBA00001946"/>
    </source>
</evidence>
<name>A0A8J7S7E7_9BACT</name>
<comment type="cofactor">
    <cofactor evidence="1">
        <name>Mg(2+)</name>
        <dbReference type="ChEBI" id="CHEBI:18420"/>
    </cofactor>
</comment>
<dbReference type="CDD" id="cd18731">
    <property type="entry name" value="PIN_NgFitB-like"/>
    <property type="match status" value="1"/>
</dbReference>
<accession>A0A8J7S7E7</accession>
<dbReference type="AlphaFoldDB" id="A0A8J7S7E7"/>
<evidence type="ECO:0000256" key="4">
    <source>
        <dbReference type="ARBA" id="ARBA00022723"/>
    </source>
</evidence>
<sequence length="139" mass="15467">MTILDTNVLSELMKRSPNPDVVSWVNNQTPSSLFITSITQAEILYGLELLPDGQRKARLRKTAEEMFDTDFSGRILPFDSNTAGIWANIVSGRKRSGLPISHFDAQIAAICRSYGAQLATRNTGDFVHCGIKLINPWQK</sequence>
<dbReference type="EMBL" id="JAFIDN010000009">
    <property type="protein sequence ID" value="MBP3193348.1"/>
    <property type="molecule type" value="Genomic_DNA"/>
</dbReference>
<dbReference type="GO" id="GO:0046872">
    <property type="term" value="F:metal ion binding"/>
    <property type="evidence" value="ECO:0007669"/>
    <property type="project" value="UniProtKB-KW"/>
</dbReference>
<evidence type="ECO:0000259" key="8">
    <source>
        <dbReference type="Pfam" id="PF01850"/>
    </source>
</evidence>
<keyword evidence="2" id="KW-1277">Toxin-antitoxin system</keyword>
<evidence type="ECO:0000256" key="7">
    <source>
        <dbReference type="ARBA" id="ARBA00038093"/>
    </source>
</evidence>
<dbReference type="PANTHER" id="PTHR33653:SF1">
    <property type="entry name" value="RIBONUCLEASE VAPC2"/>
    <property type="match status" value="1"/>
</dbReference>
<evidence type="ECO:0000256" key="5">
    <source>
        <dbReference type="ARBA" id="ARBA00022801"/>
    </source>
</evidence>
<evidence type="ECO:0000313" key="9">
    <source>
        <dbReference type="EMBL" id="MBP3193348.1"/>
    </source>
</evidence>
<dbReference type="RefSeq" id="WP_210512804.1">
    <property type="nucleotide sequence ID" value="NZ_JAFIDN010000009.1"/>
</dbReference>
<keyword evidence="10" id="KW-1185">Reference proteome</keyword>
<dbReference type="Gene3D" id="3.40.50.1010">
    <property type="entry name" value="5'-nuclease"/>
    <property type="match status" value="1"/>
</dbReference>